<protein>
    <submittedName>
        <fullName evidence="1">Metal ABC transporter permease</fullName>
    </submittedName>
</protein>
<sequence length="26" mass="2890">VLILVAMVQGVQMAGDRLVRSLAHRR</sequence>
<evidence type="ECO:0000313" key="2">
    <source>
        <dbReference type="Proteomes" id="UP001279012"/>
    </source>
</evidence>
<evidence type="ECO:0000313" key="1">
    <source>
        <dbReference type="EMBL" id="MDX7019589.1"/>
    </source>
</evidence>
<dbReference type="EMBL" id="JAWZZT010002245">
    <property type="protein sequence ID" value="MDX7019589.1"/>
    <property type="molecule type" value="Genomic_DNA"/>
</dbReference>
<dbReference type="Proteomes" id="UP001279012">
    <property type="component" value="Unassembled WGS sequence"/>
</dbReference>
<name>A0AAW9EEM6_KLEAE</name>
<feature type="non-terminal residue" evidence="1">
    <location>
        <position position="1"/>
    </location>
</feature>
<comment type="caution">
    <text evidence="1">The sequence shown here is derived from an EMBL/GenBank/DDBJ whole genome shotgun (WGS) entry which is preliminary data.</text>
</comment>
<organism evidence="1 2">
    <name type="scientific">Klebsiella aerogenes</name>
    <name type="common">Enterobacter aerogenes</name>
    <dbReference type="NCBI Taxonomy" id="548"/>
    <lineage>
        <taxon>Bacteria</taxon>
        <taxon>Pseudomonadati</taxon>
        <taxon>Pseudomonadota</taxon>
        <taxon>Gammaproteobacteria</taxon>
        <taxon>Enterobacterales</taxon>
        <taxon>Enterobacteriaceae</taxon>
        <taxon>Klebsiella/Raoultella group</taxon>
        <taxon>Klebsiella</taxon>
    </lineage>
</organism>
<dbReference type="AlphaFoldDB" id="A0AAW9EEM6"/>
<accession>A0AAW9EEM6</accession>
<proteinExistence type="predicted"/>
<gene>
    <name evidence="1" type="ORF">SJ059_34780</name>
</gene>
<reference evidence="1" key="1">
    <citation type="submission" date="2023-11" db="EMBL/GenBank/DDBJ databases">
        <title>Detection of rare carbapenemases in Enterobacterales - comparison of two colorimetric and two CIM-based carbapenemase assays.</title>
        <authorList>
            <person name="Schaffarczyk L."/>
            <person name="Noster J."/>
            <person name="Stelzer Y."/>
            <person name="Sattler J."/>
            <person name="Gatermann S."/>
            <person name="Hamprecht A."/>
        </authorList>
    </citation>
    <scope>NUCLEOTIDE SEQUENCE</scope>
    <source>
        <strain evidence="1">CIM-Cont-037</strain>
    </source>
</reference>